<dbReference type="PANTHER" id="PTHR43190:SF3">
    <property type="entry name" value="N-ACETYL-D-GLUCOSAMINE KINASE"/>
    <property type="match status" value="1"/>
</dbReference>
<dbReference type="InterPro" id="IPR043129">
    <property type="entry name" value="ATPase_NBD"/>
</dbReference>
<accession>A0A9W6V658</accession>
<dbReference type="Proteomes" id="UP001165041">
    <property type="component" value="Unassembled WGS sequence"/>
</dbReference>
<evidence type="ECO:0000313" key="2">
    <source>
        <dbReference type="EMBL" id="GLW73907.1"/>
    </source>
</evidence>
<gene>
    <name evidence="2" type="ORF">Kpho02_62050</name>
</gene>
<name>A0A9W6V658_9ACTN</name>
<dbReference type="EMBL" id="BSSA01000029">
    <property type="protein sequence ID" value="GLW73907.1"/>
    <property type="molecule type" value="Genomic_DNA"/>
</dbReference>
<dbReference type="InterPro" id="IPR052519">
    <property type="entry name" value="Euk-type_GlcNAc_Kinase"/>
</dbReference>
<organism evidence="2 3">
    <name type="scientific">Kitasatospora phosalacinea</name>
    <dbReference type="NCBI Taxonomy" id="2065"/>
    <lineage>
        <taxon>Bacteria</taxon>
        <taxon>Bacillati</taxon>
        <taxon>Actinomycetota</taxon>
        <taxon>Actinomycetes</taxon>
        <taxon>Kitasatosporales</taxon>
        <taxon>Streptomycetaceae</taxon>
        <taxon>Kitasatospora</taxon>
    </lineage>
</organism>
<comment type="caution">
    <text evidence="2">The sequence shown here is derived from an EMBL/GenBank/DDBJ whole genome shotgun (WGS) entry which is preliminary data.</text>
</comment>
<dbReference type="SUPFAM" id="SSF53067">
    <property type="entry name" value="Actin-like ATPase domain"/>
    <property type="match status" value="2"/>
</dbReference>
<dbReference type="PANTHER" id="PTHR43190">
    <property type="entry name" value="N-ACETYL-D-GLUCOSAMINE KINASE"/>
    <property type="match status" value="1"/>
</dbReference>
<dbReference type="InterPro" id="IPR002731">
    <property type="entry name" value="ATPase_BadF"/>
</dbReference>
<dbReference type="Pfam" id="PF01869">
    <property type="entry name" value="BcrAD_BadFG"/>
    <property type="match status" value="1"/>
</dbReference>
<dbReference type="Gene3D" id="3.30.420.40">
    <property type="match status" value="2"/>
</dbReference>
<evidence type="ECO:0000313" key="3">
    <source>
        <dbReference type="Proteomes" id="UP001165041"/>
    </source>
</evidence>
<reference evidence="2" key="1">
    <citation type="submission" date="2023-02" db="EMBL/GenBank/DDBJ databases">
        <title>Kitasatospora phosalacinea NBRC 14627.</title>
        <authorList>
            <person name="Ichikawa N."/>
            <person name="Sato H."/>
            <person name="Tonouchi N."/>
        </authorList>
    </citation>
    <scope>NUCLEOTIDE SEQUENCE</scope>
    <source>
        <strain evidence="2">NBRC 14627</strain>
    </source>
</reference>
<protein>
    <recommendedName>
        <fullName evidence="1">ATPase BadF/BadG/BcrA/BcrD type domain-containing protein</fullName>
    </recommendedName>
</protein>
<evidence type="ECO:0000259" key="1">
    <source>
        <dbReference type="Pfam" id="PF01869"/>
    </source>
</evidence>
<proteinExistence type="predicted"/>
<dbReference type="AlphaFoldDB" id="A0A9W6V658"/>
<sequence length="346" mass="34447">MPTTPTTPAPLVIGVDSGGTSTRCAVVGLDGRVQARGHGPGGNLRSSPDPAGALRQALEDALRGVDRHRIAAGHLAFAGADGEDATTYREMAAWVWREARLPGAPVVGDDLAAAVAGATDSPDALLLLSGTGAVAALYRGGARTARRDGYGWLLGDEGSGVWLGRQAVVRTLAALDGRGPATALLDVLPGALAVESGGADGTGTALARRMVTAVHAAPPAELARLAPLVDAVARNGDRVAARIVAEGAHLLLRTLDSLADATGADFAALPVVLAGGLLTGRTLLADRVTAALRARGTATVPARDAATGAAALAALALRAPATPAGARRLHRAVAGLGPARTDTAGS</sequence>
<feature type="domain" description="ATPase BadF/BadG/BcrA/BcrD type" evidence="1">
    <location>
        <begin position="13"/>
        <end position="312"/>
    </location>
</feature>
<dbReference type="RefSeq" id="WP_285739527.1">
    <property type="nucleotide sequence ID" value="NZ_BSSA01000029.1"/>
</dbReference>